<dbReference type="EMBL" id="CM037618">
    <property type="protein sequence ID" value="KAH8000830.1"/>
    <property type="molecule type" value="Genomic_DNA"/>
</dbReference>
<comment type="caution">
    <text evidence="1">The sequence shown here is derived from an EMBL/GenBank/DDBJ whole genome shotgun (WGS) entry which is preliminary data.</text>
</comment>
<protein>
    <submittedName>
        <fullName evidence="1">Uncharacterized protein</fullName>
    </submittedName>
</protein>
<dbReference type="Proteomes" id="UP000827872">
    <property type="component" value="Linkage Group LG05"/>
</dbReference>
<keyword evidence="2" id="KW-1185">Reference proteome</keyword>
<name>A0ACB8F7V8_9SAUR</name>
<reference evidence="1" key="1">
    <citation type="submission" date="2021-08" db="EMBL/GenBank/DDBJ databases">
        <title>The first chromosome-level gecko genome reveals the dynamic sex chromosomes of Neotropical dwarf geckos (Sphaerodactylidae: Sphaerodactylus).</title>
        <authorList>
            <person name="Pinto B.J."/>
            <person name="Keating S.E."/>
            <person name="Gamble T."/>
        </authorList>
    </citation>
    <scope>NUCLEOTIDE SEQUENCE</scope>
    <source>
        <strain evidence="1">TG3544</strain>
    </source>
</reference>
<accession>A0ACB8F7V8</accession>
<sequence length="189" mass="20808">MSGKGAHISLSEMIHIILYKRANKDLILVRLEQSTVFTLEHENTLQNATSYYLGGAPVSILPKSLKKQFPKGGSIRGCMKGLKAHGKYVDLKRMNTTGVSYGCTSDLLVARSVKLHGHGFLTLSLPNVPSLQDFYTGFSFRTSQSHGLMYHHATGEGTCQVSLKNGPKGLRNALSHRTDHQKNALRETI</sequence>
<organism evidence="1 2">
    <name type="scientific">Sphaerodactylus townsendi</name>
    <dbReference type="NCBI Taxonomy" id="933632"/>
    <lineage>
        <taxon>Eukaryota</taxon>
        <taxon>Metazoa</taxon>
        <taxon>Chordata</taxon>
        <taxon>Craniata</taxon>
        <taxon>Vertebrata</taxon>
        <taxon>Euteleostomi</taxon>
        <taxon>Lepidosauria</taxon>
        <taxon>Squamata</taxon>
        <taxon>Bifurcata</taxon>
        <taxon>Gekkota</taxon>
        <taxon>Sphaerodactylidae</taxon>
        <taxon>Sphaerodactylus</taxon>
    </lineage>
</organism>
<proteinExistence type="predicted"/>
<evidence type="ECO:0000313" key="2">
    <source>
        <dbReference type="Proteomes" id="UP000827872"/>
    </source>
</evidence>
<gene>
    <name evidence="1" type="ORF">K3G42_029394</name>
</gene>
<evidence type="ECO:0000313" key="1">
    <source>
        <dbReference type="EMBL" id="KAH8000830.1"/>
    </source>
</evidence>